<dbReference type="RefSeq" id="WP_151572229.1">
    <property type="nucleotide sequence ID" value="NZ_WBOT01000001.1"/>
</dbReference>
<protein>
    <submittedName>
        <fullName evidence="1">Uncharacterized protein</fullName>
    </submittedName>
</protein>
<gene>
    <name evidence="1" type="ORF">F7732_03300</name>
</gene>
<comment type="caution">
    <text evidence="1">The sequence shown here is derived from an EMBL/GenBank/DDBJ whole genome shotgun (WGS) entry which is preliminary data.</text>
</comment>
<keyword evidence="2" id="KW-1185">Reference proteome</keyword>
<organism evidence="1 2">
    <name type="scientific">Bacillus mesophilum</name>
    <dbReference type="NCBI Taxonomy" id="1071718"/>
    <lineage>
        <taxon>Bacteria</taxon>
        <taxon>Bacillati</taxon>
        <taxon>Bacillota</taxon>
        <taxon>Bacilli</taxon>
        <taxon>Bacillales</taxon>
        <taxon>Bacillaceae</taxon>
        <taxon>Bacillus</taxon>
    </lineage>
</organism>
<evidence type="ECO:0000313" key="1">
    <source>
        <dbReference type="EMBL" id="KAB2335613.1"/>
    </source>
</evidence>
<reference evidence="1 2" key="1">
    <citation type="journal article" date="2014" name="Arch. Microbiol.">
        <title>Bacillus mesophilum sp. nov., strain IITR-54T, a novel 4-chlorobiphenyl dechlorinating bacterium.</title>
        <authorList>
            <person name="Manickam N."/>
            <person name="Singh N.K."/>
            <person name="Bajaj A."/>
            <person name="Kumar R.M."/>
            <person name="Kaur G."/>
            <person name="Kaur N."/>
            <person name="Bala M."/>
            <person name="Kumar A."/>
            <person name="Mayilraj S."/>
        </authorList>
    </citation>
    <scope>NUCLEOTIDE SEQUENCE [LARGE SCALE GENOMIC DNA]</scope>
    <source>
        <strain evidence="1 2">IITR-54</strain>
    </source>
</reference>
<dbReference type="OrthoDB" id="9809549at2"/>
<proteinExistence type="predicted"/>
<accession>A0A7V7RQC3</accession>
<name>A0A7V7RQC3_9BACI</name>
<sequence length="61" mass="7414">MVKGDSEWYIIPDMNHILRRSEGTNTILGAMKEFKSLMQQPIHQELFNRLEDWLRRYQYDA</sequence>
<dbReference type="EMBL" id="WBOT01000001">
    <property type="protein sequence ID" value="KAB2335613.1"/>
    <property type="molecule type" value="Genomic_DNA"/>
</dbReference>
<evidence type="ECO:0000313" key="2">
    <source>
        <dbReference type="Proteomes" id="UP000441354"/>
    </source>
</evidence>
<dbReference type="AlphaFoldDB" id="A0A7V7RQC3"/>
<dbReference type="Proteomes" id="UP000441354">
    <property type="component" value="Unassembled WGS sequence"/>
</dbReference>